<evidence type="ECO:0000313" key="3">
    <source>
        <dbReference type="Proteomes" id="UP000183047"/>
    </source>
</evidence>
<dbReference type="Proteomes" id="UP000183047">
    <property type="component" value="Unassembled WGS sequence"/>
</dbReference>
<feature type="transmembrane region" description="Helical" evidence="1">
    <location>
        <begin position="393"/>
        <end position="416"/>
    </location>
</feature>
<keyword evidence="1" id="KW-0812">Transmembrane</keyword>
<dbReference type="EMBL" id="FMUR01000012">
    <property type="protein sequence ID" value="SCY31265.1"/>
    <property type="molecule type" value="Genomic_DNA"/>
</dbReference>
<keyword evidence="3" id="KW-1185">Reference proteome</keyword>
<evidence type="ECO:0008006" key="4">
    <source>
        <dbReference type="Google" id="ProtNLM"/>
    </source>
</evidence>
<proteinExistence type="predicted"/>
<dbReference type="NCBIfam" id="NF038403">
    <property type="entry name" value="perm_prefix_1"/>
    <property type="match status" value="1"/>
</dbReference>
<evidence type="ECO:0000256" key="1">
    <source>
        <dbReference type="SAM" id="Phobius"/>
    </source>
</evidence>
<feature type="transmembrane region" description="Helical" evidence="1">
    <location>
        <begin position="134"/>
        <end position="153"/>
    </location>
</feature>
<reference evidence="3" key="1">
    <citation type="submission" date="2016-10" db="EMBL/GenBank/DDBJ databases">
        <authorList>
            <person name="Varghese N."/>
            <person name="Submissions S."/>
        </authorList>
    </citation>
    <scope>NUCLEOTIDE SEQUENCE [LARGE SCALE GENOMIC DNA]</scope>
    <source>
        <strain evidence="3">XBD2006</strain>
    </source>
</reference>
<feature type="transmembrane region" description="Helical" evidence="1">
    <location>
        <begin position="104"/>
        <end position="122"/>
    </location>
</feature>
<feature type="transmembrane region" description="Helical" evidence="1">
    <location>
        <begin position="218"/>
        <end position="237"/>
    </location>
</feature>
<feature type="transmembrane region" description="Helical" evidence="1">
    <location>
        <begin position="327"/>
        <end position="350"/>
    </location>
</feature>
<sequence length="471" mass="52869">MSMEEYIKMLLEQVRFEKAHKAIGDEIRAHIEEQIEANVSDGMDRVTAEKKAVEDMGDPMEVGMSLDRVHRPQIAWGLIIAAMTIGAVGAMIRMTVAYSEYDDFVIAINAFFGISLMLLVFLVDYTTILKYSKLLAAVLIVGMVLNQAIYSHGPEGNFFWQPYSITRVVFTTLFVLFIPLYSGIIYRYRGQAYKGLIKAVLWIVIPCMYMSSRLEGHAALHVMMIALSLLAQLTIAIKKGWFEIPQKKVIAYLWAAFAIFPGNLMIELRNCFPSSKLINVRHVMDRLKPLGCGVVYLNLGENVTMAASSYFGVKTGEHVLLYICSDWGWLIGLTVILSVVGLIVFGFIALSKIKNQVGIAMGSGCLIWLTANAVANLLLGFGLFSTTYVGDTFFPFISDSNVIVSYVFLGIILSIYKYKNAYSQHVDIKAQSGVQLKLLNYELDIRLRKEVKEEKKALIKQKMGEIIYDKK</sequence>
<name>A0A1G5EW80_9FIRM</name>
<feature type="transmembrane region" description="Helical" evidence="1">
    <location>
        <begin position="74"/>
        <end position="92"/>
    </location>
</feature>
<keyword evidence="1" id="KW-1133">Transmembrane helix</keyword>
<accession>A0A1G5EW80</accession>
<organism evidence="2 3">
    <name type="scientific">Butyrivibrio hungatei</name>
    <dbReference type="NCBI Taxonomy" id="185008"/>
    <lineage>
        <taxon>Bacteria</taxon>
        <taxon>Bacillati</taxon>
        <taxon>Bacillota</taxon>
        <taxon>Clostridia</taxon>
        <taxon>Lachnospirales</taxon>
        <taxon>Lachnospiraceae</taxon>
        <taxon>Butyrivibrio</taxon>
    </lineage>
</organism>
<feature type="transmembrane region" description="Helical" evidence="1">
    <location>
        <begin position="249"/>
        <end position="266"/>
    </location>
</feature>
<dbReference type="InterPro" id="IPR047928">
    <property type="entry name" value="Perm_prefix_1"/>
</dbReference>
<gene>
    <name evidence="2" type="ORF">SAMN02910451_02124</name>
</gene>
<feature type="transmembrane region" description="Helical" evidence="1">
    <location>
        <begin position="165"/>
        <end position="188"/>
    </location>
</feature>
<protein>
    <recommendedName>
        <fullName evidence="4">Cell division protein FtsW, lipid II flippase</fullName>
    </recommendedName>
</protein>
<feature type="transmembrane region" description="Helical" evidence="1">
    <location>
        <begin position="357"/>
        <end position="381"/>
    </location>
</feature>
<keyword evidence="1" id="KW-0472">Membrane</keyword>
<evidence type="ECO:0000313" key="2">
    <source>
        <dbReference type="EMBL" id="SCY31265.1"/>
    </source>
</evidence>
<dbReference type="AlphaFoldDB" id="A0A1G5EW80"/>